<accession>A0A9P7VWB4</accession>
<reference evidence="3" key="1">
    <citation type="submission" date="2020-11" db="EMBL/GenBank/DDBJ databases">
        <title>Adaptations for nitrogen fixation in a non-lichenized fungal sporocarp promotes dispersal by wood-feeding termites.</title>
        <authorList>
            <consortium name="DOE Joint Genome Institute"/>
            <person name="Koch R.A."/>
            <person name="Yoon G."/>
            <person name="Arayal U."/>
            <person name="Lail K."/>
            <person name="Amirebrahimi M."/>
            <person name="Labutti K."/>
            <person name="Lipzen A."/>
            <person name="Riley R."/>
            <person name="Barry K."/>
            <person name="Henrissat B."/>
            <person name="Grigoriev I.V."/>
            <person name="Herr J.R."/>
            <person name="Aime M.C."/>
        </authorList>
    </citation>
    <scope>NUCLEOTIDE SEQUENCE</scope>
    <source>
        <strain evidence="3">MCA 3950</strain>
    </source>
</reference>
<dbReference type="Proteomes" id="UP000812287">
    <property type="component" value="Unassembled WGS sequence"/>
</dbReference>
<evidence type="ECO:0000256" key="1">
    <source>
        <dbReference type="SAM" id="Phobius"/>
    </source>
</evidence>
<dbReference type="CDD" id="cd09917">
    <property type="entry name" value="F-box_SF"/>
    <property type="match status" value="1"/>
</dbReference>
<protein>
    <recommendedName>
        <fullName evidence="2">F-box domain-containing protein</fullName>
    </recommendedName>
</protein>
<evidence type="ECO:0000313" key="3">
    <source>
        <dbReference type="EMBL" id="KAG7448513.1"/>
    </source>
</evidence>
<evidence type="ECO:0000259" key="2">
    <source>
        <dbReference type="PROSITE" id="PS50181"/>
    </source>
</evidence>
<name>A0A9P7VWB4_9AGAR</name>
<keyword evidence="1" id="KW-0812">Transmembrane</keyword>
<dbReference type="SUPFAM" id="SSF81383">
    <property type="entry name" value="F-box domain"/>
    <property type="match status" value="1"/>
</dbReference>
<dbReference type="InterPro" id="IPR036047">
    <property type="entry name" value="F-box-like_dom_sf"/>
</dbReference>
<evidence type="ECO:0000313" key="4">
    <source>
        <dbReference type="Proteomes" id="UP000812287"/>
    </source>
</evidence>
<dbReference type="EMBL" id="MU250529">
    <property type="protein sequence ID" value="KAG7448513.1"/>
    <property type="molecule type" value="Genomic_DNA"/>
</dbReference>
<comment type="caution">
    <text evidence="3">The sequence shown here is derived from an EMBL/GenBank/DDBJ whole genome shotgun (WGS) entry which is preliminary data.</text>
</comment>
<gene>
    <name evidence="3" type="ORF">BT62DRAFT_985817</name>
</gene>
<organism evidence="3 4">
    <name type="scientific">Guyanagaster necrorhizus</name>
    <dbReference type="NCBI Taxonomy" id="856835"/>
    <lineage>
        <taxon>Eukaryota</taxon>
        <taxon>Fungi</taxon>
        <taxon>Dikarya</taxon>
        <taxon>Basidiomycota</taxon>
        <taxon>Agaricomycotina</taxon>
        <taxon>Agaricomycetes</taxon>
        <taxon>Agaricomycetidae</taxon>
        <taxon>Agaricales</taxon>
        <taxon>Marasmiineae</taxon>
        <taxon>Physalacriaceae</taxon>
        <taxon>Guyanagaster</taxon>
    </lineage>
</organism>
<feature type="non-terminal residue" evidence="3">
    <location>
        <position position="726"/>
    </location>
</feature>
<proteinExistence type="predicted"/>
<feature type="transmembrane region" description="Helical" evidence="1">
    <location>
        <begin position="620"/>
        <end position="638"/>
    </location>
</feature>
<dbReference type="InterPro" id="IPR001810">
    <property type="entry name" value="F-box_dom"/>
</dbReference>
<dbReference type="RefSeq" id="XP_043042013.1">
    <property type="nucleotide sequence ID" value="XM_043189968.1"/>
</dbReference>
<keyword evidence="1" id="KW-1133">Transmembrane helix</keyword>
<keyword evidence="1" id="KW-0472">Membrane</keyword>
<sequence length="726" mass="82827">MPTLCSVPVELLCHILGFLDVGDLLKCLLINTHIHRIIMQSSRLQFTVELAKYRMESNIEDSTLYPFVKRLNSLRDREQSWRSITWKRHYRLGLPSVASIYEFVGGIYGNGREHGKREPIPAISFFELPFSGCDPGEDYRMWTHAFENIRILDFTIDPSQDLLVLVTRAPAESKFVFEVHLRTLSENDPYPKAAASILPCFPKDLVSMPLSNSIGAIRVQISGDLIGFLMKEMDTIEVWHPASGFCSSFVLPSGIDDFTFLSQTSFLIVRPLGYLEVYQFHTPTGSSPPPVLLGSFSFPELSEGFSFWHCSLSGNPSPGYIPRSQPGVNSNVINSVYHPSLADRILACCIYILEPSPDPARHRVHSFVFFFHVNLFLEKNPHSILDLCKKTQPPEMSGRTTDTFFFSSYSTKSLDASRPHNPTPTNMTSVEWDAWGPANTRWFRECLTTDWQHALHGMRTAESISIKVYDGMSKATMETLEEMTEDPDDNGVCTVEEDVLDDSEVAEVNYHEDPIDAKRYGADIEVPSGPGDSIVPMHRFLRIRDFNPFVVQKGKLLWEESENPHWRRRRVITQPTTTQVEGAFKKNIESSLPYTEVISRQAFDMTDVMMDDCRILLLKVRLHLFVGTYVALIVILYYSEDIARKAFRHRRFDDVIDFYLLVTWASPPNFVCYSIYSSESLNFILSLLQLRGTLGANLHGNSDIETELIRYRLWLITVEYDGVPQL</sequence>
<dbReference type="GeneID" id="66112265"/>
<dbReference type="PROSITE" id="PS50181">
    <property type="entry name" value="FBOX"/>
    <property type="match status" value="1"/>
</dbReference>
<dbReference type="AlphaFoldDB" id="A0A9P7VWB4"/>
<keyword evidence="4" id="KW-1185">Reference proteome</keyword>
<feature type="domain" description="F-box" evidence="2">
    <location>
        <begin position="1"/>
        <end position="47"/>
    </location>
</feature>
<dbReference type="OrthoDB" id="3256413at2759"/>